<evidence type="ECO:0000256" key="1">
    <source>
        <dbReference type="ARBA" id="ARBA00022603"/>
    </source>
</evidence>
<dbReference type="GO" id="GO:0032259">
    <property type="term" value="P:methylation"/>
    <property type="evidence" value="ECO:0007669"/>
    <property type="project" value="UniProtKB-KW"/>
</dbReference>
<dbReference type="Gene3D" id="3.40.50.150">
    <property type="entry name" value="Vaccinia Virus protein VP39"/>
    <property type="match status" value="1"/>
</dbReference>
<dbReference type="GO" id="GO:0008171">
    <property type="term" value="F:O-methyltransferase activity"/>
    <property type="evidence" value="ECO:0007669"/>
    <property type="project" value="InterPro"/>
</dbReference>
<gene>
    <name evidence="5" type="ORF">B0T21DRAFT_440385</name>
</gene>
<dbReference type="PANTHER" id="PTHR43712:SF16">
    <property type="entry name" value="O-METHYLTRANSFERASE ELCB"/>
    <property type="match status" value="1"/>
</dbReference>
<dbReference type="AlphaFoldDB" id="A0AA40BL26"/>
<sequence length="512" mass="55659">MATTQTETRLVGVLSREKAATEKEPVRISICGIEVPSVCADKVPPLNDMWRTAEKDDPAAAVAPRITHDFDPTAEFKGVDANIANPSVVSSSTYTPSPNWANSSQTAGAQSHLIDLAQEIASQVTEATYGNEPARLKVATAALELAAVIRPPSDTMMALFANMSIVSAIRVFQHWGVFDLISSDLEGITCCELARNIGAEEGIVARISNILTSSRILSLTADGGLSHTPTSLLLRSSEPMAAMFELMYTNIVQVSFILPSYFDTYGRKEPVGPSHVPATVSTGEPELEYFESVARNEERMRRFTKAMGVSVGRVPVTGMYPLERVLSTDDTDGRVTWVDVGGGGGHVLRRFREEYPVLRKGRCVVVDLGCVVDEGRVAAASGEVMKGVEWVEGDFMREIPVKGARFYYLRHILRDYSDSVATLILRNVARAMSRDSRVLVSEQLNPDGGGRTGRPMPLYAAFKDYSMLAIGGKERSLDQFRRIGDGAGLRVEGVYRDSKGTGHGIVEFVLGS</sequence>
<dbReference type="Pfam" id="PF00891">
    <property type="entry name" value="Methyltransf_2"/>
    <property type="match status" value="1"/>
</dbReference>
<dbReference type="PROSITE" id="PS51683">
    <property type="entry name" value="SAM_OMT_II"/>
    <property type="match status" value="1"/>
</dbReference>
<dbReference type="InterPro" id="IPR029063">
    <property type="entry name" value="SAM-dependent_MTases_sf"/>
</dbReference>
<name>A0AA40BL26_9PEZI</name>
<keyword evidence="6" id="KW-1185">Reference proteome</keyword>
<proteinExistence type="predicted"/>
<dbReference type="InterPro" id="IPR016461">
    <property type="entry name" value="COMT-like"/>
</dbReference>
<dbReference type="InterPro" id="IPR036388">
    <property type="entry name" value="WH-like_DNA-bd_sf"/>
</dbReference>
<dbReference type="SUPFAM" id="SSF46785">
    <property type="entry name" value="Winged helix' DNA-binding domain"/>
    <property type="match status" value="1"/>
</dbReference>
<dbReference type="InterPro" id="IPR001077">
    <property type="entry name" value="COMT_C"/>
</dbReference>
<dbReference type="Gene3D" id="1.10.10.10">
    <property type="entry name" value="Winged helix-like DNA-binding domain superfamily/Winged helix DNA-binding domain"/>
    <property type="match status" value="1"/>
</dbReference>
<dbReference type="PANTHER" id="PTHR43712">
    <property type="entry name" value="PUTATIVE (AFU_ORTHOLOGUE AFUA_4G14580)-RELATED"/>
    <property type="match status" value="1"/>
</dbReference>
<keyword evidence="1 5" id="KW-0489">Methyltransferase</keyword>
<comment type="caution">
    <text evidence="5">The sequence shown here is derived from an EMBL/GenBank/DDBJ whole genome shotgun (WGS) entry which is preliminary data.</text>
</comment>
<keyword evidence="3" id="KW-0949">S-adenosyl-L-methionine</keyword>
<keyword evidence="2" id="KW-0808">Transferase</keyword>
<dbReference type="InterPro" id="IPR036390">
    <property type="entry name" value="WH_DNA-bd_sf"/>
</dbReference>
<organism evidence="5 6">
    <name type="scientific">Apiosordaria backusii</name>
    <dbReference type="NCBI Taxonomy" id="314023"/>
    <lineage>
        <taxon>Eukaryota</taxon>
        <taxon>Fungi</taxon>
        <taxon>Dikarya</taxon>
        <taxon>Ascomycota</taxon>
        <taxon>Pezizomycotina</taxon>
        <taxon>Sordariomycetes</taxon>
        <taxon>Sordariomycetidae</taxon>
        <taxon>Sordariales</taxon>
        <taxon>Lasiosphaeriaceae</taxon>
        <taxon>Apiosordaria</taxon>
    </lineage>
</organism>
<dbReference type="Proteomes" id="UP001172159">
    <property type="component" value="Unassembled WGS sequence"/>
</dbReference>
<dbReference type="EMBL" id="JAUKTV010000006">
    <property type="protein sequence ID" value="KAK0736216.1"/>
    <property type="molecule type" value="Genomic_DNA"/>
</dbReference>
<evidence type="ECO:0000259" key="4">
    <source>
        <dbReference type="Pfam" id="PF00891"/>
    </source>
</evidence>
<accession>A0AA40BL26</accession>
<evidence type="ECO:0000313" key="6">
    <source>
        <dbReference type="Proteomes" id="UP001172159"/>
    </source>
</evidence>
<dbReference type="SUPFAM" id="SSF53335">
    <property type="entry name" value="S-adenosyl-L-methionine-dependent methyltransferases"/>
    <property type="match status" value="1"/>
</dbReference>
<reference evidence="5" key="1">
    <citation type="submission" date="2023-06" db="EMBL/GenBank/DDBJ databases">
        <title>Genome-scale phylogeny and comparative genomics of the fungal order Sordariales.</title>
        <authorList>
            <consortium name="Lawrence Berkeley National Laboratory"/>
            <person name="Hensen N."/>
            <person name="Bonometti L."/>
            <person name="Westerberg I."/>
            <person name="Brannstrom I.O."/>
            <person name="Guillou S."/>
            <person name="Cros-Aarteil S."/>
            <person name="Calhoun S."/>
            <person name="Haridas S."/>
            <person name="Kuo A."/>
            <person name="Mondo S."/>
            <person name="Pangilinan J."/>
            <person name="Riley R."/>
            <person name="Labutti K."/>
            <person name="Andreopoulos B."/>
            <person name="Lipzen A."/>
            <person name="Chen C."/>
            <person name="Yanf M."/>
            <person name="Daum C."/>
            <person name="Ng V."/>
            <person name="Clum A."/>
            <person name="Steindorff A."/>
            <person name="Ohm R."/>
            <person name="Martin F."/>
            <person name="Silar P."/>
            <person name="Natvig D."/>
            <person name="Lalanne C."/>
            <person name="Gautier V."/>
            <person name="Ament-Velasquez S.L."/>
            <person name="Kruys A."/>
            <person name="Hutchinson M.I."/>
            <person name="Powell A.J."/>
            <person name="Barry K."/>
            <person name="Miller A.N."/>
            <person name="Grigoriev I.V."/>
            <person name="Debuchy R."/>
            <person name="Gladieux P."/>
            <person name="Thoren M.H."/>
            <person name="Johannesson H."/>
        </authorList>
    </citation>
    <scope>NUCLEOTIDE SEQUENCE</scope>
    <source>
        <strain evidence="5">CBS 540.89</strain>
    </source>
</reference>
<evidence type="ECO:0000313" key="5">
    <source>
        <dbReference type="EMBL" id="KAK0736216.1"/>
    </source>
</evidence>
<protein>
    <submittedName>
        <fullName evidence="5">S-adenosyl-L-methionine-dependent methyltransferase</fullName>
    </submittedName>
</protein>
<evidence type="ECO:0000256" key="2">
    <source>
        <dbReference type="ARBA" id="ARBA00022679"/>
    </source>
</evidence>
<feature type="domain" description="O-methyltransferase C-terminal" evidence="4">
    <location>
        <begin position="289"/>
        <end position="489"/>
    </location>
</feature>
<evidence type="ECO:0000256" key="3">
    <source>
        <dbReference type="ARBA" id="ARBA00022691"/>
    </source>
</evidence>